<dbReference type="PATRIC" id="fig|909613.9.peg.596"/>
<feature type="region of interest" description="Disordered" evidence="1">
    <location>
        <begin position="91"/>
        <end position="126"/>
    </location>
</feature>
<name>W7JDI5_9PSEU</name>
<comment type="caution">
    <text evidence="2">The sequence shown here is derived from an EMBL/GenBank/DDBJ whole genome shotgun (WGS) entry which is preliminary data.</text>
</comment>
<dbReference type="EMBL" id="AYXG01000024">
    <property type="protein sequence ID" value="EWC64054.1"/>
    <property type="molecule type" value="Genomic_DNA"/>
</dbReference>
<accession>W7JDI5</accession>
<sequence length="126" mass="13422">MTTAQDPGSRLADEVTLLLAAVADRAGPWLDRVSTSTHDEHEPPTGACASCPVCAFLALVRGEPNALAAATLDRLADVVALLRAVLADRWEPGAPHMPGFRPDPPPRPTSTRVQHIPVRRKAPAPR</sequence>
<dbReference type="Proteomes" id="UP000019277">
    <property type="component" value="Unassembled WGS sequence"/>
</dbReference>
<dbReference type="OrthoDB" id="5196858at2"/>
<gene>
    <name evidence="2" type="ORF">UO65_0581</name>
</gene>
<dbReference type="STRING" id="909613.UO65_0581"/>
<dbReference type="AlphaFoldDB" id="W7JDI5"/>
<evidence type="ECO:0000313" key="2">
    <source>
        <dbReference type="EMBL" id="EWC64054.1"/>
    </source>
</evidence>
<keyword evidence="3" id="KW-1185">Reference proteome</keyword>
<feature type="compositionally biased region" description="Basic residues" evidence="1">
    <location>
        <begin position="117"/>
        <end position="126"/>
    </location>
</feature>
<evidence type="ECO:0000256" key="1">
    <source>
        <dbReference type="SAM" id="MobiDB-lite"/>
    </source>
</evidence>
<dbReference type="RefSeq" id="WP_035278443.1">
    <property type="nucleotide sequence ID" value="NZ_AYXG01000024.1"/>
</dbReference>
<dbReference type="eggNOG" id="ENOG5033JU2">
    <property type="taxonomic scope" value="Bacteria"/>
</dbReference>
<protein>
    <submittedName>
        <fullName evidence="2">Uncharacterized protein</fullName>
    </submittedName>
</protein>
<reference evidence="2 3" key="1">
    <citation type="journal article" date="2014" name="Genome Announc.">
        <title>Draft Genome Sequence of the Antitrypanosomally Active Sponge-Associated Bacterium Actinokineospora sp. Strain EG49.</title>
        <authorList>
            <person name="Harjes J."/>
            <person name="Ryu T."/>
            <person name="Abdelmohsen U.R."/>
            <person name="Moitinho-Silva L."/>
            <person name="Horn H."/>
            <person name="Ravasi T."/>
            <person name="Hentschel U."/>
        </authorList>
    </citation>
    <scope>NUCLEOTIDE SEQUENCE [LARGE SCALE GENOMIC DNA]</scope>
    <source>
        <strain evidence="2 3">EG49</strain>
    </source>
</reference>
<organism evidence="2 3">
    <name type="scientific">Actinokineospora spheciospongiae</name>
    <dbReference type="NCBI Taxonomy" id="909613"/>
    <lineage>
        <taxon>Bacteria</taxon>
        <taxon>Bacillati</taxon>
        <taxon>Actinomycetota</taxon>
        <taxon>Actinomycetes</taxon>
        <taxon>Pseudonocardiales</taxon>
        <taxon>Pseudonocardiaceae</taxon>
        <taxon>Actinokineospora</taxon>
    </lineage>
</organism>
<evidence type="ECO:0000313" key="3">
    <source>
        <dbReference type="Proteomes" id="UP000019277"/>
    </source>
</evidence>
<proteinExistence type="predicted"/>